<evidence type="ECO:0000313" key="2">
    <source>
        <dbReference type="Proteomes" id="UP001451303"/>
    </source>
</evidence>
<comment type="caution">
    <text evidence="1">The sequence shown here is derived from an EMBL/GenBank/DDBJ whole genome shotgun (WGS) entry which is preliminary data.</text>
</comment>
<evidence type="ECO:0000313" key="1">
    <source>
        <dbReference type="EMBL" id="KAL0470446.1"/>
    </source>
</evidence>
<name>A0ABR3DCP3_NEUIN</name>
<dbReference type="Proteomes" id="UP001451303">
    <property type="component" value="Unassembled WGS sequence"/>
</dbReference>
<organism evidence="1 2">
    <name type="scientific">Neurospora intermedia</name>
    <dbReference type="NCBI Taxonomy" id="5142"/>
    <lineage>
        <taxon>Eukaryota</taxon>
        <taxon>Fungi</taxon>
        <taxon>Dikarya</taxon>
        <taxon>Ascomycota</taxon>
        <taxon>Pezizomycotina</taxon>
        <taxon>Sordariomycetes</taxon>
        <taxon>Sordariomycetidae</taxon>
        <taxon>Sordariales</taxon>
        <taxon>Sordariaceae</taxon>
        <taxon>Neurospora</taxon>
    </lineage>
</organism>
<proteinExistence type="predicted"/>
<keyword evidence="2" id="KW-1185">Reference proteome</keyword>
<gene>
    <name evidence="1" type="ORF">QR685DRAFT_442109</name>
</gene>
<protein>
    <submittedName>
        <fullName evidence="1">Uncharacterized protein</fullName>
    </submittedName>
</protein>
<accession>A0ABR3DCP3</accession>
<feature type="non-terminal residue" evidence="1">
    <location>
        <position position="1"/>
    </location>
</feature>
<sequence length="56" mass="6934">RWQLACQWFDGMTLSGSWMITTLKLQQQYEQKQHAYFVIECYCCEKKKKKKKKKKR</sequence>
<dbReference type="EMBL" id="JAVLET010000004">
    <property type="protein sequence ID" value="KAL0470446.1"/>
    <property type="molecule type" value="Genomic_DNA"/>
</dbReference>
<reference evidence="1 2" key="1">
    <citation type="submission" date="2023-09" db="EMBL/GenBank/DDBJ databases">
        <title>Multi-omics analysis of a traditional fermented food reveals byproduct-associated fungal strains for waste-to-food upcycling.</title>
        <authorList>
            <consortium name="Lawrence Berkeley National Laboratory"/>
            <person name="Rekdal V.M."/>
            <person name="Villalobos-Escobedo J.M."/>
            <person name="Rodriguez-Valeron N."/>
            <person name="Garcia M.O."/>
            <person name="Vasquez D.P."/>
            <person name="Damayanti I."/>
            <person name="Sorensen P.M."/>
            <person name="Baidoo E.E."/>
            <person name="De Carvalho A.C."/>
            <person name="Riley R."/>
            <person name="Lipzen A."/>
            <person name="He G."/>
            <person name="Yan M."/>
            <person name="Haridas S."/>
            <person name="Daum C."/>
            <person name="Yoshinaga Y."/>
            <person name="Ng V."/>
            <person name="Grigoriev I.V."/>
            <person name="Munk R."/>
            <person name="Nuraida L."/>
            <person name="Wijaya C.H."/>
            <person name="Morales P.-C."/>
            <person name="Keasling J.D."/>
        </authorList>
    </citation>
    <scope>NUCLEOTIDE SEQUENCE [LARGE SCALE GENOMIC DNA]</scope>
    <source>
        <strain evidence="1 2">FGSC 2613</strain>
    </source>
</reference>